<dbReference type="PANTHER" id="PTHR34135">
    <property type="entry name" value="LYSOZYME"/>
    <property type="match status" value="1"/>
</dbReference>
<organism evidence="5 6">
    <name type="scientific">Actinophytocola xinjiangensis</name>
    <dbReference type="NCBI Taxonomy" id="485602"/>
    <lineage>
        <taxon>Bacteria</taxon>
        <taxon>Bacillati</taxon>
        <taxon>Actinomycetota</taxon>
        <taxon>Actinomycetes</taxon>
        <taxon>Pseudonocardiales</taxon>
        <taxon>Pseudonocardiaceae</taxon>
    </lineage>
</organism>
<evidence type="ECO:0008006" key="7">
    <source>
        <dbReference type="Google" id="ProtNLM"/>
    </source>
</evidence>
<dbReference type="Proteomes" id="UP000185696">
    <property type="component" value="Unassembled WGS sequence"/>
</dbReference>
<dbReference type="InterPro" id="IPR017853">
    <property type="entry name" value="GH"/>
</dbReference>
<keyword evidence="2" id="KW-0378">Hydrolase</keyword>
<dbReference type="SMART" id="SM00641">
    <property type="entry name" value="Glyco_25"/>
    <property type="match status" value="1"/>
</dbReference>
<proteinExistence type="inferred from homology"/>
<name>A0A7Z0WNF1_9PSEU</name>
<dbReference type="GO" id="GO:0009253">
    <property type="term" value="P:peptidoglycan catabolic process"/>
    <property type="evidence" value="ECO:0007669"/>
    <property type="project" value="InterPro"/>
</dbReference>
<comment type="caution">
    <text evidence="5">The sequence shown here is derived from an EMBL/GenBank/DDBJ whole genome shotgun (WGS) entry which is preliminary data.</text>
</comment>
<evidence type="ECO:0000256" key="3">
    <source>
        <dbReference type="ARBA" id="ARBA00023295"/>
    </source>
</evidence>
<reference evidence="5 6" key="1">
    <citation type="submission" date="2016-12" db="EMBL/GenBank/DDBJ databases">
        <title>The draft genome sequence of Actinophytocola xinjiangensis.</title>
        <authorList>
            <person name="Wang W."/>
            <person name="Yuan L."/>
        </authorList>
    </citation>
    <scope>NUCLEOTIDE SEQUENCE [LARGE SCALE GENOMIC DNA]</scope>
    <source>
        <strain evidence="5 6">CGMCC 4.4663</strain>
    </source>
</reference>
<dbReference type="Gene3D" id="3.20.20.80">
    <property type="entry name" value="Glycosidases"/>
    <property type="match status" value="1"/>
</dbReference>
<evidence type="ECO:0000313" key="5">
    <source>
        <dbReference type="EMBL" id="OLF11124.1"/>
    </source>
</evidence>
<dbReference type="InterPro" id="IPR002053">
    <property type="entry name" value="Glyco_hydro_25"/>
</dbReference>
<dbReference type="RefSeq" id="WP_075133286.1">
    <property type="nucleotide sequence ID" value="NZ_MSIF01000005.1"/>
</dbReference>
<dbReference type="PANTHER" id="PTHR34135:SF2">
    <property type="entry name" value="LYSOZYME"/>
    <property type="match status" value="1"/>
</dbReference>
<dbReference type="GO" id="GO:0003796">
    <property type="term" value="F:lysozyme activity"/>
    <property type="evidence" value="ECO:0007669"/>
    <property type="project" value="InterPro"/>
</dbReference>
<dbReference type="GO" id="GO:0016998">
    <property type="term" value="P:cell wall macromolecule catabolic process"/>
    <property type="evidence" value="ECO:0007669"/>
    <property type="project" value="InterPro"/>
</dbReference>
<dbReference type="InterPro" id="IPR018077">
    <property type="entry name" value="Glyco_hydro_fam25_subgr"/>
</dbReference>
<dbReference type="SUPFAM" id="SSF51445">
    <property type="entry name" value="(Trans)glycosidases"/>
    <property type="match status" value="1"/>
</dbReference>
<dbReference type="GO" id="GO:0016052">
    <property type="term" value="P:carbohydrate catabolic process"/>
    <property type="evidence" value="ECO:0007669"/>
    <property type="project" value="TreeGrafter"/>
</dbReference>
<feature type="signal peptide" evidence="4">
    <location>
        <begin position="1"/>
        <end position="22"/>
    </location>
</feature>
<evidence type="ECO:0000313" key="6">
    <source>
        <dbReference type="Proteomes" id="UP000185696"/>
    </source>
</evidence>
<gene>
    <name evidence="5" type="ORF">BLA60_14110</name>
</gene>
<protein>
    <recommendedName>
        <fullName evidence="7">Lysozyme</fullName>
    </recommendedName>
</protein>
<evidence type="ECO:0000256" key="1">
    <source>
        <dbReference type="ARBA" id="ARBA00010646"/>
    </source>
</evidence>
<sequence length="640" mass="65673">MAGLLAAATFASGGVVSGTAAAEGPTPPVVDGVVRDNVDNTHSPRMTAELTAQGVGTPRAAAADVQGIDVARHQHPGGAAIDWGQVAGAGYRFVGIKASEGDYYTNPHHAGDQTGASGAGLYTFSYHFAIPNVTGGAAQADFLLDRANYRQDGRTLPPALDVEANPYVDDDGTDHCYGLTPAQMVTWIRDFVDQVKRRTGTDAIIYTAASWWRDCTGGSAAFASHPLWVASYAPTPTMPAGWPDYTLWQYTATGTVPGIDANTDLNYVRGGEATLDALATQASAPAGYTAVDPVRVLNTRSGAPVGPRGSVVLDLSSRLPAGATAAVLNVTGVTTTSPTFVTVWPDGAPRPTVSNLNLAAGEIRSNLVTVQVGADRIVRLYNNTGSTHLLADLAGWYAPDATGLHTPLAPRRVLDTRAGAPVGQGATHTLDLSAAVPADATAVTLTLTGVSASRSTYVTAWPTGAPRPDVSALNVRGADPTPNLVTVKLGADRSVNLYNNSGTVHLLADLAGYYAPGGGARFVAVVPRRLLDTRSAAVTWVPATGGGSAVSLPTYGQDGTAGAVLNVTGVAPTVGTYVTVFPRTAAAPVRPGSSNLNLVAGQTSSNLVSTAVGTGSQVWLYNGFGTIDLVADLAGYFVTV</sequence>
<dbReference type="EMBL" id="MSIF01000005">
    <property type="protein sequence ID" value="OLF11124.1"/>
    <property type="molecule type" value="Genomic_DNA"/>
</dbReference>
<dbReference type="PROSITE" id="PS51904">
    <property type="entry name" value="GLYCOSYL_HYDROL_F25_2"/>
    <property type="match status" value="1"/>
</dbReference>
<keyword evidence="3" id="KW-0326">Glycosidase</keyword>
<keyword evidence="6" id="KW-1185">Reference proteome</keyword>
<accession>A0A7Z0WNF1</accession>
<keyword evidence="4" id="KW-0732">Signal</keyword>
<dbReference type="OrthoDB" id="4178270at2"/>
<evidence type="ECO:0000256" key="4">
    <source>
        <dbReference type="SAM" id="SignalP"/>
    </source>
</evidence>
<feature type="chain" id="PRO_5031392392" description="Lysozyme" evidence="4">
    <location>
        <begin position="23"/>
        <end position="640"/>
    </location>
</feature>
<dbReference type="AlphaFoldDB" id="A0A7Z0WNF1"/>
<comment type="similarity">
    <text evidence="1">Belongs to the glycosyl hydrolase 25 family.</text>
</comment>
<evidence type="ECO:0000256" key="2">
    <source>
        <dbReference type="ARBA" id="ARBA00022801"/>
    </source>
</evidence>
<dbReference type="Pfam" id="PF01183">
    <property type="entry name" value="Glyco_hydro_25"/>
    <property type="match status" value="1"/>
</dbReference>